<comment type="caution">
    <text evidence="1">The sequence shown here is derived from an EMBL/GenBank/DDBJ whole genome shotgun (WGS) entry which is preliminary data.</text>
</comment>
<gene>
    <name evidence="1" type="ORF">HNR24_000387</name>
</gene>
<sequence length="238" mass="26039">METWTTAYRFEWTPIIAFSARRLELLQWLQDNVEPVAFRDQDDSVGVAVEDLYLKVTATRDSLTLLNGRVPHLDLEATTHVVEGIFETLKPEGITLAYSSQAISGELPSADYEAETARFSARAAGTPDVSVVPYDAAILADFSTPGFLVQSEWGIVNGSELAMRVEDPRVGRAGGSRALTSLDNEDRQSLPALSVFMDNFIRPSTKGEINDVQSLFGTARSADEASELVSSTIMEGMR</sequence>
<dbReference type="RefSeq" id="WP_182494865.1">
    <property type="nucleotide sequence ID" value="NZ_BAAAKT010000002.1"/>
</dbReference>
<reference evidence="1 2" key="1">
    <citation type="submission" date="2020-08" db="EMBL/GenBank/DDBJ databases">
        <title>Sequencing the genomes of 1000 actinobacteria strains.</title>
        <authorList>
            <person name="Klenk H.-P."/>
        </authorList>
    </citation>
    <scope>NUCLEOTIDE SEQUENCE [LARGE SCALE GENOMIC DNA]</scope>
    <source>
        <strain evidence="1 2">DSM 19081</strain>
    </source>
</reference>
<evidence type="ECO:0000313" key="2">
    <source>
        <dbReference type="Proteomes" id="UP000546252"/>
    </source>
</evidence>
<dbReference type="EMBL" id="JACJIH010000001">
    <property type="protein sequence ID" value="MBA8920454.1"/>
    <property type="molecule type" value="Genomic_DNA"/>
</dbReference>
<proteinExistence type="predicted"/>
<organism evidence="1 2">
    <name type="scientific">Nesterenkonia jeotgali</name>
    <dbReference type="NCBI Taxonomy" id="317018"/>
    <lineage>
        <taxon>Bacteria</taxon>
        <taxon>Bacillati</taxon>
        <taxon>Actinomycetota</taxon>
        <taxon>Actinomycetes</taxon>
        <taxon>Micrococcales</taxon>
        <taxon>Micrococcaceae</taxon>
        <taxon>Nesterenkonia</taxon>
    </lineage>
</organism>
<accession>A0A839FTN8</accession>
<dbReference type="Proteomes" id="UP000546252">
    <property type="component" value="Unassembled WGS sequence"/>
</dbReference>
<protein>
    <submittedName>
        <fullName evidence="1">Uncharacterized protein</fullName>
    </submittedName>
</protein>
<name>A0A839FTN8_9MICC</name>
<evidence type="ECO:0000313" key="1">
    <source>
        <dbReference type="EMBL" id="MBA8920454.1"/>
    </source>
</evidence>
<dbReference type="AlphaFoldDB" id="A0A839FTN8"/>